<dbReference type="Pfam" id="PF12739">
    <property type="entry name" value="TRAPPC-Trs85"/>
    <property type="match status" value="1"/>
</dbReference>
<organism>
    <name type="scientific">Pediculus humanus subsp. corporis</name>
    <name type="common">Body louse</name>
    <dbReference type="NCBI Taxonomy" id="121224"/>
    <lineage>
        <taxon>Eukaryota</taxon>
        <taxon>Metazoa</taxon>
        <taxon>Ecdysozoa</taxon>
        <taxon>Arthropoda</taxon>
        <taxon>Hexapoda</taxon>
        <taxon>Insecta</taxon>
        <taxon>Pterygota</taxon>
        <taxon>Neoptera</taxon>
        <taxon>Paraneoptera</taxon>
        <taxon>Psocodea</taxon>
        <taxon>Troctomorpha</taxon>
        <taxon>Phthiraptera</taxon>
        <taxon>Anoplura</taxon>
        <taxon>Pediculidae</taxon>
        <taxon>Pediculus</taxon>
    </lineage>
</organism>
<proteinExistence type="predicted"/>
<dbReference type="STRING" id="121224.E0VH35"/>
<dbReference type="OMA" id="GHTISMW"/>
<dbReference type="InterPro" id="IPR024420">
    <property type="entry name" value="TRAPP_III_complex_Trs85"/>
</dbReference>
<dbReference type="InParanoid" id="E0VH35"/>
<dbReference type="Pfam" id="PF24546">
    <property type="entry name" value="Ig_TPPC8_3rd"/>
    <property type="match status" value="1"/>
</dbReference>
<dbReference type="Proteomes" id="UP000009046">
    <property type="component" value="Unassembled WGS sequence"/>
</dbReference>
<sequence>MSQIDPFSYVQRSFPPMVGCLSSSSVEQICQKNNLSFVEMLRPFCLVNIEHRLRDPSGNDHPIEKLLINIQDVNDRPPQPSLAKKILNESVNNFVYDNKTVTMDKVILEVPAVCPWFQSWKSTFLQVQFPSDHEFLRHLLGCLLVTSSVDPPETLQLLLQSLQQMQAIAPSRLPKWFSSSIFKFYVLIHDSKDGNRAKALNFFNSLKTAYGSEHCFFLEINSQNQSNNSSSTPDFWSNYVSRKNIDLDGSDHGSSPRTPAEMYSISGMPNSVATETEMNIKSKDLQETSQEFGNAPTPVVFHPLSPDLEINQYNSLNSDQSNSTELPKVVNDNVWLSVTNNIQFGSCLSLGDIENIKLLVKQLALEVLIPHVEKQIYFLSDMASNKKGVSRSLLSATKRLFGTSKPGSPGSAPLNSVIYNYDSPELIFRKLGDLYFMFTNYSLAFQAYHSAKRDFGADQAWIYYAGALEMAALSSFMQGEVTKKVLDYMEEAILIYLNSCKLPQFATRATLLSTPFLRDRFMYGEAAKQLIRMASEDSDLRSALLLEQASYCFLYSTKPKMYRKYAFHMVLAGHRFSKGGQKKHALRCYKQAFQLYKDKGWSLAEDHIHFTVGKLAGNLKLLDEGSSSLASLLSPESKQAPAQQDVYLREYLQMLSELKNEEPNKGLTTLPIPIIEDNSVLVLVSSSKSTLLRAFEPDSPADSVRWSRMEELAITESQGPPMIFRPTIHLFSKKTLNTNNPVVVVNEPIFVQVSLKNPLQIALPLLHVQLLWNFTDVNGQITCNENSDNISESLVKTNIIESIQLKPSCTQEVTLSLIPLCPGQIDILGMLYSLSYSSSPLNNQQSSTTITEIMGKQKFMVRGPKKKSKNNKSETVFEKDKRLEIKIVKTAPFLMINLETSIKSEMLSGEIQEGRLKLVNIGNGHLKNLFMVISSPKFLSIPQDLIEKERTVHEPVLDDFIGEQNFLKEKSNLYRVIKISLKDGLLNANQEMFIPFWVRAPDKKGLAKVDTLFYYENMEKGDGLGHRVSRYSLVMNIYRSLQFSAVASRSTLCENKDTMNISVAVKNLNDNNDSIDTVISLLQMSLVSSKWMLSEKAVYSSELKLKSQECYYLLVRAFRTSTEDVAVTDCCFEKNLVSPGSEQPYYDFFKWDIFGEKKENSTELFQLPLGLRWSAKIMENDVETRCTSGQSLVILNQLGDTKTWPFEMVSELNLGTTETLKIFGPERPIKLSNKGVKTTHLENALSYSLVHEHQITHSFQKNRICRVDMKLILKNCVDFPVKVVVNSLDSRLSKPPVSKTHLYTPYSSSTFSWTNRLNSLLKIDGHDQTYIVLSAVFSAPGTYDLGSRLSVAAATAEGDAEYVNQICRVQSVIIILETDHS</sequence>
<evidence type="ECO:0000259" key="2">
    <source>
        <dbReference type="Pfam" id="PF24544"/>
    </source>
</evidence>
<evidence type="ECO:0000313" key="7">
    <source>
        <dbReference type="Proteomes" id="UP000009046"/>
    </source>
</evidence>
<dbReference type="EMBL" id="DS235157">
    <property type="protein sequence ID" value="EEB12691.1"/>
    <property type="molecule type" value="Genomic_DNA"/>
</dbReference>
<dbReference type="Pfam" id="PF24545">
    <property type="entry name" value="Ig_TPPC8_1st"/>
    <property type="match status" value="1"/>
</dbReference>
<dbReference type="CTD" id="8240351"/>
<dbReference type="InterPro" id="IPR058538">
    <property type="entry name" value="Ig_TPPC8_2nd"/>
</dbReference>
<evidence type="ECO:0000313" key="6">
    <source>
        <dbReference type="EnsemblMetazoa" id="PHUM200150-PA"/>
    </source>
</evidence>
<dbReference type="GeneID" id="8240351"/>
<dbReference type="Pfam" id="PF24542">
    <property type="entry name" value="Ig_TPPC8_C"/>
    <property type="match status" value="1"/>
</dbReference>
<dbReference type="VEuPathDB" id="VectorBase:PHUM200150"/>
<dbReference type="EnsemblMetazoa" id="PHUM200150-RA">
    <property type="protein sequence ID" value="PHUM200150-PA"/>
    <property type="gene ID" value="PHUM200150"/>
</dbReference>
<dbReference type="HOGENOM" id="CLU_004823_2_0_1"/>
<gene>
    <name evidence="6" type="primary">8240351</name>
    <name evidence="5" type="ORF">Phum_PHUM200150</name>
</gene>
<name>E0VH35_PEDHC</name>
<feature type="domain" description="TPPC8 second Ig-like" evidence="2">
    <location>
        <begin position="909"/>
        <end position="1028"/>
    </location>
</feature>
<dbReference type="RefSeq" id="XP_002425429.1">
    <property type="nucleotide sequence ID" value="XM_002425384.1"/>
</dbReference>
<dbReference type="InterPro" id="IPR057651">
    <property type="entry name" value="Ig_TPPC8_C"/>
</dbReference>
<evidence type="ECO:0000259" key="3">
    <source>
        <dbReference type="Pfam" id="PF24545"/>
    </source>
</evidence>
<protein>
    <recommendedName>
        <fullName evidence="8">Trafficking protein particle complex subunit 8</fullName>
    </recommendedName>
</protein>
<dbReference type="EMBL" id="AAZO01002319">
    <property type="status" value="NOT_ANNOTATED_CDS"/>
    <property type="molecule type" value="Genomic_DNA"/>
</dbReference>
<reference evidence="5" key="2">
    <citation type="submission" date="2007-04" db="EMBL/GenBank/DDBJ databases">
        <title>The genome of the human body louse.</title>
        <authorList>
            <consortium name="The Human Body Louse Genome Consortium"/>
            <person name="Kirkness E."/>
            <person name="Walenz B."/>
            <person name="Hass B."/>
            <person name="Bruggner R."/>
            <person name="Strausberg R."/>
        </authorList>
    </citation>
    <scope>NUCLEOTIDE SEQUENCE</scope>
    <source>
        <strain evidence="5">USDA</strain>
    </source>
</reference>
<dbReference type="FunCoup" id="E0VH35">
    <property type="interactions" value="2043"/>
</dbReference>
<dbReference type="InterPro" id="IPR058540">
    <property type="entry name" value="Ig_TPPC8_3rd"/>
</dbReference>
<reference evidence="5" key="1">
    <citation type="submission" date="2007-04" db="EMBL/GenBank/DDBJ databases">
        <title>Annotation of Pediculus humanus corporis strain USDA.</title>
        <authorList>
            <person name="Kirkness E."/>
            <person name="Hannick L."/>
            <person name="Hass B."/>
            <person name="Bruggner R."/>
            <person name="Lawson D."/>
            <person name="Bidwell S."/>
            <person name="Joardar V."/>
            <person name="Caler E."/>
            <person name="Walenz B."/>
            <person name="Inman J."/>
            <person name="Schobel S."/>
            <person name="Galinsky K."/>
            <person name="Amedeo P."/>
            <person name="Strausberg R."/>
        </authorList>
    </citation>
    <scope>NUCLEOTIDE SEQUENCE</scope>
    <source>
        <strain evidence="5">USDA</strain>
    </source>
</reference>
<keyword evidence="7" id="KW-1185">Reference proteome</keyword>
<dbReference type="PANTHER" id="PTHR12975:SF6">
    <property type="entry name" value="TRAFFICKING PROTEIN PARTICLE COMPLEX SUBUNIT 8"/>
    <property type="match status" value="1"/>
</dbReference>
<dbReference type="InterPro" id="IPR058541">
    <property type="entry name" value="Ig_TPPC8_1st"/>
</dbReference>
<reference evidence="6" key="3">
    <citation type="submission" date="2021-02" db="UniProtKB">
        <authorList>
            <consortium name="EnsemblMetazoa"/>
        </authorList>
    </citation>
    <scope>IDENTIFICATION</scope>
    <source>
        <strain evidence="6">USDA</strain>
    </source>
</reference>
<evidence type="ECO:0000313" key="5">
    <source>
        <dbReference type="EMBL" id="EEB12691.1"/>
    </source>
</evidence>
<feature type="domain" description="TPPC8 C-terminal Ig-like" evidence="1">
    <location>
        <begin position="1245"/>
        <end position="1353"/>
    </location>
</feature>
<evidence type="ECO:0000259" key="4">
    <source>
        <dbReference type="Pfam" id="PF24546"/>
    </source>
</evidence>
<evidence type="ECO:0008006" key="8">
    <source>
        <dbReference type="Google" id="ProtNLM"/>
    </source>
</evidence>
<evidence type="ECO:0000259" key="1">
    <source>
        <dbReference type="Pfam" id="PF24542"/>
    </source>
</evidence>
<dbReference type="KEGG" id="phu:Phum_PHUM200150"/>
<dbReference type="OrthoDB" id="203724at2759"/>
<dbReference type="Pfam" id="PF24544">
    <property type="entry name" value="Ig_TPPC8_2nd"/>
    <property type="match status" value="1"/>
</dbReference>
<feature type="domain" description="TPPC8 third Ig-like" evidence="4">
    <location>
        <begin position="1033"/>
        <end position="1193"/>
    </location>
</feature>
<dbReference type="GO" id="GO:1990072">
    <property type="term" value="C:TRAPPIII protein complex"/>
    <property type="evidence" value="ECO:0007669"/>
    <property type="project" value="TreeGrafter"/>
</dbReference>
<accession>E0VH35</accession>
<dbReference type="PANTHER" id="PTHR12975">
    <property type="entry name" value="TRANSPORT PROTEIN TRAPP"/>
    <property type="match status" value="1"/>
</dbReference>
<dbReference type="eggNOG" id="KOG1938">
    <property type="taxonomic scope" value="Eukaryota"/>
</dbReference>
<feature type="domain" description="TPPC8 first Ig-like" evidence="3">
    <location>
        <begin position="701"/>
        <end position="900"/>
    </location>
</feature>